<dbReference type="Gene3D" id="3.40.190.10">
    <property type="entry name" value="Periplasmic binding protein-like II"/>
    <property type="match status" value="1"/>
</dbReference>
<dbReference type="SUPFAM" id="SSF53850">
    <property type="entry name" value="Periplasmic binding protein-like II"/>
    <property type="match status" value="1"/>
</dbReference>
<dbReference type="PANTHER" id="PTHR42928">
    <property type="entry name" value="TRICARBOXYLATE-BINDING PROTEIN"/>
    <property type="match status" value="1"/>
</dbReference>
<dbReference type="EMBL" id="WNKV01000009">
    <property type="protein sequence ID" value="MTW17205.1"/>
    <property type="molecule type" value="Genomic_DNA"/>
</dbReference>
<evidence type="ECO:0000313" key="3">
    <source>
        <dbReference type="EMBL" id="MTW17205.1"/>
    </source>
</evidence>
<dbReference type="CDD" id="cd07012">
    <property type="entry name" value="PBP2_Bug_TTT"/>
    <property type="match status" value="1"/>
</dbReference>
<sequence>MLHRREFLAAALAVGSGLGSAPAFAQSDGYPKRTIRLIVPFAAGGGVDVFARLLAEKIKEKNGVTIVVENRGGANGAIGGTVVATAEPDGYTLLFSAMTHTMAKQVMKSPPYDPLTDFTPVARVGEAPMLLVMSPKLPFTTITEVVADARKQPDKWVFATAALGAPGHLATVAFNKLAGLNLTIAPYRGTAPGLTDVAAGHVQLMIDPVLALLPMARSGHVKALAVTAAKRAALAPEIPTAAESGMPGLEQATWYGVWGPKNLPAPVVAWLNQACNAAVTDLGTSGRLADLGIEPVTGTPEAFARYIVDDVRKNSELLKSVNFEPV</sequence>
<dbReference type="PANTHER" id="PTHR42928:SF5">
    <property type="entry name" value="BLR1237 PROTEIN"/>
    <property type="match status" value="1"/>
</dbReference>
<dbReference type="Gene3D" id="3.40.190.150">
    <property type="entry name" value="Bordetella uptake gene, domain 1"/>
    <property type="match status" value="1"/>
</dbReference>
<dbReference type="RefSeq" id="WP_155479958.1">
    <property type="nucleotide sequence ID" value="NZ_WNKV01000009.1"/>
</dbReference>
<comment type="similarity">
    <text evidence="1">Belongs to the UPF0065 (bug) family.</text>
</comment>
<reference evidence="3 4" key="1">
    <citation type="submission" date="2019-11" db="EMBL/GenBank/DDBJ databases">
        <title>Whole-genome sequence of Rhodoplanes serenus DSM 18633, type strain.</title>
        <authorList>
            <person name="Kyndt J.A."/>
            <person name="Meyer T.E."/>
        </authorList>
    </citation>
    <scope>NUCLEOTIDE SEQUENCE [LARGE SCALE GENOMIC DNA]</scope>
    <source>
        <strain evidence="3 4">DSM 18633</strain>
    </source>
</reference>
<evidence type="ECO:0000313" key="4">
    <source>
        <dbReference type="Proteomes" id="UP000438991"/>
    </source>
</evidence>
<dbReference type="Proteomes" id="UP000438991">
    <property type="component" value="Unassembled WGS sequence"/>
</dbReference>
<dbReference type="InterPro" id="IPR005064">
    <property type="entry name" value="BUG"/>
</dbReference>
<dbReference type="PROSITE" id="PS51318">
    <property type="entry name" value="TAT"/>
    <property type="match status" value="1"/>
</dbReference>
<protein>
    <submittedName>
        <fullName evidence="3">Tripartite tricarboxylate transporter substrate binding protein</fullName>
    </submittedName>
</protein>
<organism evidence="3 4">
    <name type="scientific">Rhodoplanes serenus</name>
    <dbReference type="NCBI Taxonomy" id="200615"/>
    <lineage>
        <taxon>Bacteria</taxon>
        <taxon>Pseudomonadati</taxon>
        <taxon>Pseudomonadota</taxon>
        <taxon>Alphaproteobacteria</taxon>
        <taxon>Hyphomicrobiales</taxon>
        <taxon>Nitrobacteraceae</taxon>
        <taxon>Rhodoplanes</taxon>
    </lineage>
</organism>
<dbReference type="PIRSF" id="PIRSF017082">
    <property type="entry name" value="YflP"/>
    <property type="match status" value="1"/>
</dbReference>
<comment type="caution">
    <text evidence="3">The sequence shown here is derived from an EMBL/GenBank/DDBJ whole genome shotgun (WGS) entry which is preliminary data.</text>
</comment>
<feature type="chain" id="PRO_5040894028" evidence="2">
    <location>
        <begin position="26"/>
        <end position="326"/>
    </location>
</feature>
<gene>
    <name evidence="3" type="ORF">GJ689_13425</name>
</gene>
<keyword evidence="2" id="KW-0732">Signal</keyword>
<dbReference type="InterPro" id="IPR006311">
    <property type="entry name" value="TAT_signal"/>
</dbReference>
<feature type="signal peptide" evidence="2">
    <location>
        <begin position="1"/>
        <end position="25"/>
    </location>
</feature>
<dbReference type="AlphaFoldDB" id="A0A9X4XL88"/>
<proteinExistence type="inferred from homology"/>
<accession>A0A9X4XL88</accession>
<evidence type="ECO:0000256" key="1">
    <source>
        <dbReference type="ARBA" id="ARBA00006987"/>
    </source>
</evidence>
<dbReference type="Pfam" id="PF03401">
    <property type="entry name" value="TctC"/>
    <property type="match status" value="1"/>
</dbReference>
<dbReference type="InterPro" id="IPR042100">
    <property type="entry name" value="Bug_dom1"/>
</dbReference>
<evidence type="ECO:0000256" key="2">
    <source>
        <dbReference type="SAM" id="SignalP"/>
    </source>
</evidence>
<name>A0A9X4XL88_9BRAD</name>